<feature type="compositionally biased region" description="Pro residues" evidence="1">
    <location>
        <begin position="38"/>
        <end position="48"/>
    </location>
</feature>
<organism evidence="2">
    <name type="scientific">Roseomonas mucosa</name>
    <dbReference type="NCBI Taxonomy" id="207340"/>
    <lineage>
        <taxon>Bacteria</taxon>
        <taxon>Pseudomonadati</taxon>
        <taxon>Pseudomonadota</taxon>
        <taxon>Alphaproteobacteria</taxon>
        <taxon>Acetobacterales</taxon>
        <taxon>Roseomonadaceae</taxon>
        <taxon>Roseomonas</taxon>
    </lineage>
</organism>
<dbReference type="AlphaFoldDB" id="A0A4Y1MU95"/>
<proteinExistence type="predicted"/>
<feature type="region of interest" description="Disordered" evidence="1">
    <location>
        <begin position="1"/>
        <end position="55"/>
    </location>
</feature>
<name>A0A4Y1MU95_9PROT</name>
<protein>
    <submittedName>
        <fullName evidence="2">Uncharacterized protein</fullName>
    </submittedName>
</protein>
<accession>A0A4Y1MU95</accession>
<evidence type="ECO:0000313" key="2">
    <source>
        <dbReference type="EMBL" id="AWV21592.1"/>
    </source>
</evidence>
<evidence type="ECO:0000256" key="1">
    <source>
        <dbReference type="SAM" id="MobiDB-lite"/>
    </source>
</evidence>
<reference evidence="2" key="1">
    <citation type="submission" date="2017-12" db="EMBL/GenBank/DDBJ databases">
        <authorList>
            <person name="Martens C."/>
            <person name="Dahlstrom E."/>
            <person name="Barbian K."/>
            <person name="Sykora L."/>
            <person name="Ricklefs S."/>
            <person name="Bruno D."/>
            <person name="Anzick I."/>
            <person name="Myles I."/>
            <person name="Datta S.K."/>
        </authorList>
    </citation>
    <scope>NUCLEOTIDE SEQUENCE</scope>
    <source>
        <strain evidence="2">AD2</strain>
    </source>
</reference>
<dbReference type="EMBL" id="CP025189">
    <property type="protein sequence ID" value="AWV21592.1"/>
    <property type="molecule type" value="Genomic_DNA"/>
</dbReference>
<gene>
    <name evidence="2" type="ORF">RADP37_04208</name>
</gene>
<sequence>MPGPGAERAEQGCGCRAPRHFPRDAVPRPSASQRGCSPRPPAGFPPPFAARRLPHGARSDILPYTLLWRPSPFRRADGGGLPG</sequence>